<feature type="region of interest" description="Disordered" evidence="6">
    <location>
        <begin position="351"/>
        <end position="452"/>
    </location>
</feature>
<feature type="compositionally biased region" description="Polar residues" evidence="6">
    <location>
        <begin position="594"/>
        <end position="611"/>
    </location>
</feature>
<dbReference type="PROSITE" id="PS52027">
    <property type="entry name" value="ZF_C2HC_C3H"/>
    <property type="match status" value="2"/>
</dbReference>
<organism evidence="8 9">
    <name type="scientific">Apatococcus lobatus</name>
    <dbReference type="NCBI Taxonomy" id="904363"/>
    <lineage>
        <taxon>Eukaryota</taxon>
        <taxon>Viridiplantae</taxon>
        <taxon>Chlorophyta</taxon>
        <taxon>core chlorophytes</taxon>
        <taxon>Trebouxiophyceae</taxon>
        <taxon>Chlorellales</taxon>
        <taxon>Chlorellaceae</taxon>
        <taxon>Apatococcus</taxon>
    </lineage>
</organism>
<dbReference type="Proteomes" id="UP001438707">
    <property type="component" value="Unassembled WGS sequence"/>
</dbReference>
<feature type="compositionally biased region" description="Polar residues" evidence="6">
    <location>
        <begin position="966"/>
        <end position="982"/>
    </location>
</feature>
<dbReference type="EMBL" id="JALJOS010000002">
    <property type="protein sequence ID" value="KAK9842919.1"/>
    <property type="molecule type" value="Genomic_DNA"/>
</dbReference>
<keyword evidence="3 5" id="KW-0863">Zinc-finger</keyword>
<feature type="compositionally biased region" description="Low complexity" evidence="6">
    <location>
        <begin position="433"/>
        <end position="442"/>
    </location>
</feature>
<feature type="compositionally biased region" description="Basic residues" evidence="6">
    <location>
        <begin position="768"/>
        <end position="781"/>
    </location>
</feature>
<dbReference type="GO" id="GO:0008270">
    <property type="term" value="F:zinc ion binding"/>
    <property type="evidence" value="ECO:0007669"/>
    <property type="project" value="UniProtKB-KW"/>
</dbReference>
<feature type="region of interest" description="Disordered" evidence="6">
    <location>
        <begin position="42"/>
        <end position="158"/>
    </location>
</feature>
<evidence type="ECO:0000259" key="7">
    <source>
        <dbReference type="PROSITE" id="PS52027"/>
    </source>
</evidence>
<feature type="compositionally biased region" description="Polar residues" evidence="6">
    <location>
        <begin position="383"/>
        <end position="392"/>
    </location>
</feature>
<evidence type="ECO:0000313" key="9">
    <source>
        <dbReference type="Proteomes" id="UP001438707"/>
    </source>
</evidence>
<feature type="domain" description="C2HC/C3H-type" evidence="7">
    <location>
        <begin position="1127"/>
        <end position="1156"/>
    </location>
</feature>
<feature type="compositionally biased region" description="Basic residues" evidence="6">
    <location>
        <begin position="616"/>
        <end position="625"/>
    </location>
</feature>
<accession>A0AAW1SBH5</accession>
<evidence type="ECO:0000256" key="5">
    <source>
        <dbReference type="PROSITE-ProRule" id="PRU01371"/>
    </source>
</evidence>
<comment type="caution">
    <text evidence="8">The sequence shown here is derived from an EMBL/GenBank/DDBJ whole genome shotgun (WGS) entry which is preliminary data.</text>
</comment>
<feature type="compositionally biased region" description="Polar residues" evidence="6">
    <location>
        <begin position="737"/>
        <end position="756"/>
    </location>
</feature>
<feature type="compositionally biased region" description="Polar residues" evidence="6">
    <location>
        <begin position="128"/>
        <end position="138"/>
    </location>
</feature>
<keyword evidence="2" id="KW-0677">Repeat</keyword>
<feature type="region of interest" description="Disordered" evidence="6">
    <location>
        <begin position="1168"/>
        <end position="1189"/>
    </location>
</feature>
<feature type="compositionally biased region" description="Basic and acidic residues" evidence="6">
    <location>
        <begin position="1"/>
        <end position="21"/>
    </location>
</feature>
<feature type="compositionally biased region" description="Polar residues" evidence="6">
    <location>
        <begin position="626"/>
        <end position="640"/>
    </location>
</feature>
<dbReference type="Pfam" id="PF13913">
    <property type="entry name" value="zf-C2HC_2"/>
    <property type="match status" value="2"/>
</dbReference>
<dbReference type="PANTHER" id="PTHR13555:SF36">
    <property type="entry name" value="ZINC FINGER C2HC DOMAIN-CONTAINING PROTEIN 1B"/>
    <property type="match status" value="1"/>
</dbReference>
<feature type="compositionally biased region" description="Polar residues" evidence="6">
    <location>
        <begin position="1171"/>
        <end position="1189"/>
    </location>
</feature>
<evidence type="ECO:0000256" key="2">
    <source>
        <dbReference type="ARBA" id="ARBA00022737"/>
    </source>
</evidence>
<dbReference type="AlphaFoldDB" id="A0AAW1SBH5"/>
<feature type="compositionally biased region" description="Low complexity" evidence="6">
    <location>
        <begin position="880"/>
        <end position="905"/>
    </location>
</feature>
<name>A0AAW1SBH5_9CHLO</name>
<feature type="domain" description="C2HC/C3H-type" evidence="7">
    <location>
        <begin position="996"/>
        <end position="1025"/>
    </location>
</feature>
<dbReference type="InterPro" id="IPR026319">
    <property type="entry name" value="ZC2HC1A/B-like"/>
</dbReference>
<keyword evidence="4" id="KW-0862">Zinc</keyword>
<evidence type="ECO:0000256" key="1">
    <source>
        <dbReference type="ARBA" id="ARBA00022723"/>
    </source>
</evidence>
<feature type="compositionally biased region" description="Polar residues" evidence="6">
    <location>
        <begin position="854"/>
        <end position="875"/>
    </location>
</feature>
<evidence type="ECO:0000313" key="8">
    <source>
        <dbReference type="EMBL" id="KAK9842919.1"/>
    </source>
</evidence>
<feature type="compositionally biased region" description="Low complexity" evidence="6">
    <location>
        <begin position="77"/>
        <end position="95"/>
    </location>
</feature>
<feature type="compositionally biased region" description="Polar residues" evidence="6">
    <location>
        <begin position="359"/>
        <end position="375"/>
    </location>
</feature>
<keyword evidence="9" id="KW-1185">Reference proteome</keyword>
<reference evidence="8 9" key="1">
    <citation type="journal article" date="2024" name="Nat. Commun.">
        <title>Phylogenomics reveals the evolutionary origins of lichenization in chlorophyte algae.</title>
        <authorList>
            <person name="Puginier C."/>
            <person name="Libourel C."/>
            <person name="Otte J."/>
            <person name="Skaloud P."/>
            <person name="Haon M."/>
            <person name="Grisel S."/>
            <person name="Petersen M."/>
            <person name="Berrin J.G."/>
            <person name="Delaux P.M."/>
            <person name="Dal Grande F."/>
            <person name="Keller J."/>
        </authorList>
    </citation>
    <scope>NUCLEOTIDE SEQUENCE [LARGE SCALE GENOMIC DNA]</scope>
    <source>
        <strain evidence="8 9">SAG 2145</strain>
    </source>
</reference>
<evidence type="ECO:0000256" key="3">
    <source>
        <dbReference type="ARBA" id="ARBA00022771"/>
    </source>
</evidence>
<evidence type="ECO:0000256" key="6">
    <source>
        <dbReference type="SAM" id="MobiDB-lite"/>
    </source>
</evidence>
<feature type="compositionally biased region" description="Basic and acidic residues" evidence="6">
    <location>
        <begin position="948"/>
        <end position="964"/>
    </location>
</feature>
<dbReference type="InterPro" id="IPR049899">
    <property type="entry name" value="Znf_C2HC_C3H"/>
</dbReference>
<proteinExistence type="predicted"/>
<gene>
    <name evidence="8" type="ORF">WJX74_004434</name>
</gene>
<keyword evidence="1" id="KW-0479">Metal-binding</keyword>
<feature type="region of interest" description="Disordered" evidence="6">
    <location>
        <begin position="571"/>
        <end position="989"/>
    </location>
</feature>
<feature type="compositionally biased region" description="Polar residues" evidence="6">
    <location>
        <begin position="799"/>
        <end position="816"/>
    </location>
</feature>
<sequence length="1189" mass="130202">MHLEPRAEHDSSLTLEPRLRDATNQPLAFAARQKTYKMQNLMRKGSLLATFTRRKRSTKEDMSSAWDQNESLPEEFQSLQDHYQQQQQQQQHEQQTTNSDGIKMPKLPGAPSQSSSGKIKQQFPGRSASRSRTKQTPSLFRLPSLQGPQAESGFSQSGRYQQAYSENDVLDNEDQWPHLNAVPYPMPGVWPNLNLNPTQKPHAMQPPDDFRTLPSYQYTTPLPPHANPLMDSYVQPDAYAGGTHEAWPLSACHQAQQPFPQARSNFSSQAEPAPYQTPATNGLDLGLSQGAGQGFFGQQDRLDPWTGLLQSSQQQAAGSPLRTTGSGINWGMDRDSLSLAASASQKAFSHGIAQRVSHAPSQLEGSAQMSRSTTRPAYRASQRCRSGGSSETPDGLPLGWGDSAAVPATAPQSGQSNTVQHRRTPSSTFTGGQSRQQQQQQQHRPHAQPPQLESDWQIEAQRVQNGLTWAQQQVAGSRQHKSQATPRHASREQRYQGGHLQEVLEGGHGLLGDSPRSDTGIHLRQHNVPSDQSFGGLDASMGGESLLIAAGSQPARRQDSVSLQWQLPQQPPRHIPKQQQPPQQPPWQEPQQQHARGSSVVPSQSPINRSGLSRLKAARIQRRPLRSQTTSPGTTDSQPAENADPCRTAAPPAESNTSSRPGKLLKEASFTQDNTSRTHSPNRLFSKKASKPAWAGVLEESHHDQSKHLMGPHSESSQSDIQQQLAAAPEPREVRRQGSSMKAQTDTTTVSKQSASPPDAVSQAMSRRLGKAASLRHKRSLRPAWQDPTPPLEPHLEAQTPSLNDTEMQRGRVSSQKKAETRHTGNLDQLSLPHPGQQNTLPRRHAAADEQEGVESSSRQQSAAIRMTQQNTASAGNRGVSGPSSGSESSSGSETTSKGSDTTSTRVSSSEASPLPEVPSARNTPFVPKQPPHSKQRPQRVAMGMRQADVKDSGRGKENEHAPSLKDSQSAAVQDAYGSSASAMDGVAEQPTEPIHLQECWGCGRTFAPAALQRHASACKAVFQQKRNRFDAQAARLEGTEAKRTFTNARREEEEASFQRRPARRGQQTARSKADQDGAKLKAHPKWKQQSHMLRAAMAAARGDAPSGRTQGYIMEGGMEQVAPSDDLIPCPHCGRRYNEHAAERHIPRCQSIRAKPNVLRAGAGRGAYMRTQQQHSPSTPLQRTHSRY</sequence>
<feature type="compositionally biased region" description="Polar residues" evidence="6">
    <location>
        <begin position="714"/>
        <end position="725"/>
    </location>
</feature>
<protein>
    <recommendedName>
        <fullName evidence="7">C2HC/C3H-type domain-containing protein</fullName>
    </recommendedName>
</protein>
<dbReference type="PANTHER" id="PTHR13555">
    <property type="entry name" value="C2H2 ZINC FINGER CGI-62-RELATED"/>
    <property type="match status" value="1"/>
</dbReference>
<feature type="region of interest" description="Disordered" evidence="6">
    <location>
        <begin position="1"/>
        <end position="26"/>
    </location>
</feature>
<feature type="region of interest" description="Disordered" evidence="6">
    <location>
        <begin position="1047"/>
        <end position="1089"/>
    </location>
</feature>
<feature type="compositionally biased region" description="Polar residues" evidence="6">
    <location>
        <begin position="146"/>
        <end position="158"/>
    </location>
</feature>
<feature type="region of interest" description="Disordered" evidence="6">
    <location>
        <begin position="471"/>
        <end position="539"/>
    </location>
</feature>
<evidence type="ECO:0000256" key="4">
    <source>
        <dbReference type="ARBA" id="ARBA00022833"/>
    </source>
</evidence>
<feature type="compositionally biased region" description="Polar residues" evidence="6">
    <location>
        <begin position="410"/>
        <end position="432"/>
    </location>
</feature>
<feature type="compositionally biased region" description="Polar residues" evidence="6">
    <location>
        <begin position="669"/>
        <end position="683"/>
    </location>
</feature>